<proteinExistence type="predicted"/>
<dbReference type="SUPFAM" id="SSF55331">
    <property type="entry name" value="Tautomerase/MIF"/>
    <property type="match status" value="1"/>
</dbReference>
<dbReference type="Proteomes" id="UP001499895">
    <property type="component" value="Unassembled WGS sequence"/>
</dbReference>
<dbReference type="InterPro" id="IPR004370">
    <property type="entry name" value="4-OT-like_dom"/>
</dbReference>
<accession>A0ABP3JP66</accession>
<dbReference type="RefSeq" id="WP_344088709.1">
    <property type="nucleotide sequence ID" value="NZ_BAAAHB010000014.1"/>
</dbReference>
<evidence type="ECO:0000256" key="1">
    <source>
        <dbReference type="ARBA" id="ARBA00023235"/>
    </source>
</evidence>
<dbReference type="Gene3D" id="3.30.429.10">
    <property type="entry name" value="Macrophage Migration Inhibitory Factor"/>
    <property type="match status" value="1"/>
</dbReference>
<dbReference type="EMBL" id="BAAAHB010000014">
    <property type="protein sequence ID" value="GAA0456571.1"/>
    <property type="molecule type" value="Genomic_DNA"/>
</dbReference>
<organism evidence="3 4">
    <name type="scientific">Streptomyces stramineus</name>
    <dbReference type="NCBI Taxonomy" id="173861"/>
    <lineage>
        <taxon>Bacteria</taxon>
        <taxon>Bacillati</taxon>
        <taxon>Actinomycetota</taxon>
        <taxon>Actinomycetes</taxon>
        <taxon>Kitasatosporales</taxon>
        <taxon>Streptomycetaceae</taxon>
        <taxon>Streptomyces</taxon>
    </lineage>
</organism>
<protein>
    <recommendedName>
        <fullName evidence="2">4-oxalocrotonate tautomerase-like domain-containing protein</fullName>
    </recommendedName>
</protein>
<evidence type="ECO:0000259" key="2">
    <source>
        <dbReference type="Pfam" id="PF01361"/>
    </source>
</evidence>
<feature type="domain" description="4-oxalocrotonate tautomerase-like" evidence="2">
    <location>
        <begin position="2"/>
        <end position="57"/>
    </location>
</feature>
<dbReference type="InterPro" id="IPR014347">
    <property type="entry name" value="Tautomerase/MIF_sf"/>
</dbReference>
<dbReference type="Pfam" id="PF01361">
    <property type="entry name" value="Tautomerase"/>
    <property type="match status" value="1"/>
</dbReference>
<keyword evidence="4" id="KW-1185">Reference proteome</keyword>
<gene>
    <name evidence="3" type="ORF">GCM10009544_19040</name>
</gene>
<sequence>MPVVTIDWWSGKQEKDRRELVEEVSATVSRIAACPLEAVTVVIRDVGPAHWGSGGRLAADL</sequence>
<keyword evidence="1" id="KW-0413">Isomerase</keyword>
<name>A0ABP3JP66_9ACTN</name>
<evidence type="ECO:0000313" key="3">
    <source>
        <dbReference type="EMBL" id="GAA0456571.1"/>
    </source>
</evidence>
<evidence type="ECO:0000313" key="4">
    <source>
        <dbReference type="Proteomes" id="UP001499895"/>
    </source>
</evidence>
<comment type="caution">
    <text evidence="3">The sequence shown here is derived from an EMBL/GenBank/DDBJ whole genome shotgun (WGS) entry which is preliminary data.</text>
</comment>
<reference evidence="4" key="1">
    <citation type="journal article" date="2019" name="Int. J. Syst. Evol. Microbiol.">
        <title>The Global Catalogue of Microorganisms (GCM) 10K type strain sequencing project: providing services to taxonomists for standard genome sequencing and annotation.</title>
        <authorList>
            <consortium name="The Broad Institute Genomics Platform"/>
            <consortium name="The Broad Institute Genome Sequencing Center for Infectious Disease"/>
            <person name="Wu L."/>
            <person name="Ma J."/>
        </authorList>
    </citation>
    <scope>NUCLEOTIDE SEQUENCE [LARGE SCALE GENOMIC DNA]</scope>
    <source>
        <strain evidence="4">JCM 10649</strain>
    </source>
</reference>